<evidence type="ECO:0000256" key="1">
    <source>
        <dbReference type="SAM" id="Phobius"/>
    </source>
</evidence>
<dbReference type="EMBL" id="JAAXPI010000011">
    <property type="protein sequence ID" value="NKZ04284.1"/>
    <property type="molecule type" value="Genomic_DNA"/>
</dbReference>
<proteinExistence type="predicted"/>
<name>A0A846Z0D5_9ACTN</name>
<keyword evidence="1" id="KW-1133">Transmembrane helix</keyword>
<keyword evidence="1" id="KW-0812">Transmembrane</keyword>
<sequence length="115" mass="12637">MHYIEMVLAMFAGMLVLGALRDLLGLTVAFDGRPGAHYLLMATDMAIGMAAWMRLRRHGWACTGEMCAAMYVPAVLVPLVWADAISAMAFMTAAHILMMAAMLAVLLRHRHAYAR</sequence>
<evidence type="ECO:0000313" key="3">
    <source>
        <dbReference type="Proteomes" id="UP000579250"/>
    </source>
</evidence>
<feature type="transmembrane region" description="Helical" evidence="1">
    <location>
        <begin position="87"/>
        <end position="107"/>
    </location>
</feature>
<feature type="transmembrane region" description="Helical" evidence="1">
    <location>
        <begin position="35"/>
        <end position="53"/>
    </location>
</feature>
<comment type="caution">
    <text evidence="2">The sequence shown here is derived from an EMBL/GenBank/DDBJ whole genome shotgun (WGS) entry which is preliminary data.</text>
</comment>
<keyword evidence="3" id="KW-1185">Reference proteome</keyword>
<feature type="transmembrane region" description="Helical" evidence="1">
    <location>
        <begin position="60"/>
        <end position="81"/>
    </location>
</feature>
<dbReference type="Proteomes" id="UP000579250">
    <property type="component" value="Unassembled WGS sequence"/>
</dbReference>
<accession>A0A846Z0D5</accession>
<protein>
    <submittedName>
        <fullName evidence="2">Uncharacterized protein</fullName>
    </submittedName>
</protein>
<gene>
    <name evidence="2" type="ORF">HGB48_11030</name>
</gene>
<organism evidence="2 3">
    <name type="scientific">Actinomadura latina</name>
    <dbReference type="NCBI Taxonomy" id="163603"/>
    <lineage>
        <taxon>Bacteria</taxon>
        <taxon>Bacillati</taxon>
        <taxon>Actinomycetota</taxon>
        <taxon>Actinomycetes</taxon>
        <taxon>Streptosporangiales</taxon>
        <taxon>Thermomonosporaceae</taxon>
        <taxon>Actinomadura</taxon>
    </lineage>
</organism>
<evidence type="ECO:0000313" key="2">
    <source>
        <dbReference type="EMBL" id="NKZ04284.1"/>
    </source>
</evidence>
<keyword evidence="1" id="KW-0472">Membrane</keyword>
<reference evidence="2 3" key="1">
    <citation type="submission" date="2020-04" db="EMBL/GenBank/DDBJ databases">
        <title>MicrobeNet Type strains.</title>
        <authorList>
            <person name="Nicholson A.C."/>
        </authorList>
    </citation>
    <scope>NUCLEOTIDE SEQUENCE [LARGE SCALE GENOMIC DNA]</scope>
    <source>
        <strain evidence="2 3">ATCC BAA-277</strain>
    </source>
</reference>
<dbReference type="AlphaFoldDB" id="A0A846Z0D5"/>